<protein>
    <submittedName>
        <fullName evidence="1">Uncharacterized protein</fullName>
    </submittedName>
</protein>
<sequence>MTAFDTGTLGTPARSVAVGTGGLLENPLGGTYSTVLTAAFG</sequence>
<dbReference type="AlphaFoldDB" id="A0A7W7RPR3"/>
<proteinExistence type="predicted"/>
<evidence type="ECO:0000313" key="1">
    <source>
        <dbReference type="EMBL" id="MBB4935927.1"/>
    </source>
</evidence>
<reference evidence="1 2" key="1">
    <citation type="submission" date="2020-08" db="EMBL/GenBank/DDBJ databases">
        <title>Sequencing the genomes of 1000 actinobacteria strains.</title>
        <authorList>
            <person name="Klenk H.-P."/>
        </authorList>
    </citation>
    <scope>NUCLEOTIDE SEQUENCE [LARGE SCALE GENOMIC DNA]</scope>
    <source>
        <strain evidence="1 2">DSM 43023</strain>
    </source>
</reference>
<keyword evidence="2" id="KW-1185">Reference proteome</keyword>
<organism evidence="1 2">
    <name type="scientific">Streptosporangium album</name>
    <dbReference type="NCBI Taxonomy" id="47479"/>
    <lineage>
        <taxon>Bacteria</taxon>
        <taxon>Bacillati</taxon>
        <taxon>Actinomycetota</taxon>
        <taxon>Actinomycetes</taxon>
        <taxon>Streptosporangiales</taxon>
        <taxon>Streptosporangiaceae</taxon>
        <taxon>Streptosporangium</taxon>
    </lineage>
</organism>
<dbReference type="RefSeq" id="WP_281390813.1">
    <property type="nucleotide sequence ID" value="NZ_JACHJU010000001.1"/>
</dbReference>
<dbReference type="Proteomes" id="UP000534286">
    <property type="component" value="Unassembled WGS sequence"/>
</dbReference>
<name>A0A7W7RPR3_9ACTN</name>
<gene>
    <name evidence="1" type="ORF">FHR32_000232</name>
</gene>
<comment type="caution">
    <text evidence="1">The sequence shown here is derived from an EMBL/GenBank/DDBJ whole genome shotgun (WGS) entry which is preliminary data.</text>
</comment>
<evidence type="ECO:0000313" key="2">
    <source>
        <dbReference type="Proteomes" id="UP000534286"/>
    </source>
</evidence>
<dbReference type="EMBL" id="JACHJU010000001">
    <property type="protein sequence ID" value="MBB4935927.1"/>
    <property type="molecule type" value="Genomic_DNA"/>
</dbReference>
<accession>A0A7W7RPR3</accession>